<evidence type="ECO:0000313" key="1">
    <source>
        <dbReference type="EMBL" id="ADL52472.1"/>
    </source>
</evidence>
<reference evidence="1 2" key="1">
    <citation type="submission" date="2010-08" db="EMBL/GenBank/DDBJ databases">
        <title>Complete sequence of Clostridium cellulovorans 743B.</title>
        <authorList>
            <consortium name="US DOE Joint Genome Institute"/>
            <person name="Lucas S."/>
            <person name="Copeland A."/>
            <person name="Lapidus A."/>
            <person name="Cheng J.-F."/>
            <person name="Bruce D."/>
            <person name="Goodwin L."/>
            <person name="Pitluck S."/>
            <person name="Chertkov O."/>
            <person name="Detter J.C."/>
            <person name="Han C."/>
            <person name="Tapia R."/>
            <person name="Land M."/>
            <person name="Hauser L."/>
            <person name="Chang Y.-J."/>
            <person name="Jeffries C."/>
            <person name="Kyrpides N."/>
            <person name="Ivanova N."/>
            <person name="Mikhailova N."/>
            <person name="Hemme C.L."/>
            <person name="Woyke T."/>
        </authorList>
    </citation>
    <scope>NUCLEOTIDE SEQUENCE [LARGE SCALE GENOMIC DNA]</scope>
    <source>
        <strain evidence="2">ATCC 35296 / DSM 3052 / OCM 3 / 743B</strain>
    </source>
</reference>
<dbReference type="InterPro" id="IPR011009">
    <property type="entry name" value="Kinase-like_dom_sf"/>
</dbReference>
<dbReference type="KEGG" id="ccb:Clocel_2775"/>
<dbReference type="EMBL" id="CP002160">
    <property type="protein sequence ID" value="ADL52472.1"/>
    <property type="molecule type" value="Genomic_DNA"/>
</dbReference>
<dbReference type="eggNOG" id="COG0515">
    <property type="taxonomic scope" value="Bacteria"/>
</dbReference>
<dbReference type="OrthoDB" id="1916806at2"/>
<evidence type="ECO:0000313" key="2">
    <source>
        <dbReference type="Proteomes" id="UP000002730"/>
    </source>
</evidence>
<dbReference type="SUPFAM" id="SSF56112">
    <property type="entry name" value="Protein kinase-like (PK-like)"/>
    <property type="match status" value="1"/>
</dbReference>
<dbReference type="RefSeq" id="WP_010076663.1">
    <property type="nucleotide sequence ID" value="NC_014393.1"/>
</dbReference>
<dbReference type="AlphaFoldDB" id="D9SS25"/>
<sequence length="194" mass="23133">MGRKYFYSVQGDKRIESILKHGTYLDYGNHGVVYRVSKDKVAKIFCEADVFEKELAILRRASGNKAFPKVYGVGKYYIIREYIDGERLDIYIKNNPFDKKVYVNLYVLLQELKKMNFKKIDLRLRDLYLQKDKTIRVIDPKNSLTKSMPYPRHLMKNLHSIGALYDFLRVVKEISPWDYEFWSKSFKEYLANNE</sequence>
<accession>D9SS25</accession>
<gene>
    <name evidence="1" type="ordered locus">Clocel_2775</name>
</gene>
<keyword evidence="2" id="KW-1185">Reference proteome</keyword>
<name>D9SS25_CLOC7</name>
<dbReference type="Proteomes" id="UP000002730">
    <property type="component" value="Chromosome"/>
</dbReference>
<proteinExistence type="predicted"/>
<dbReference type="STRING" id="573061.Clocel_2775"/>
<organism evidence="1 2">
    <name type="scientific">Clostridium cellulovorans (strain ATCC 35296 / DSM 3052 / OCM 3 / 743B)</name>
    <dbReference type="NCBI Taxonomy" id="573061"/>
    <lineage>
        <taxon>Bacteria</taxon>
        <taxon>Bacillati</taxon>
        <taxon>Bacillota</taxon>
        <taxon>Clostridia</taxon>
        <taxon>Eubacteriales</taxon>
        <taxon>Clostridiaceae</taxon>
        <taxon>Clostridium</taxon>
    </lineage>
</organism>
<evidence type="ECO:0008006" key="3">
    <source>
        <dbReference type="Google" id="ProtNLM"/>
    </source>
</evidence>
<dbReference type="HOGENOM" id="CLU_100878_1_0_9"/>
<protein>
    <recommendedName>
        <fullName evidence="3">Serine/threonine protein kinase</fullName>
    </recommendedName>
</protein>